<accession>A0A1F7XZU4</accession>
<organism evidence="1 2">
    <name type="scientific">Candidatus Woesebacteria bacterium RIFCSPHIGHO2_01_FULL_38_9b</name>
    <dbReference type="NCBI Taxonomy" id="1802493"/>
    <lineage>
        <taxon>Bacteria</taxon>
        <taxon>Candidatus Woeseibacteriota</taxon>
    </lineage>
</organism>
<dbReference type="EMBL" id="MGGF01000061">
    <property type="protein sequence ID" value="OGM20480.1"/>
    <property type="molecule type" value="Genomic_DNA"/>
</dbReference>
<protein>
    <submittedName>
        <fullName evidence="1">Uncharacterized protein</fullName>
    </submittedName>
</protein>
<reference evidence="1 2" key="1">
    <citation type="journal article" date="2016" name="Nat. Commun.">
        <title>Thousands of microbial genomes shed light on interconnected biogeochemical processes in an aquifer system.</title>
        <authorList>
            <person name="Anantharaman K."/>
            <person name="Brown C.T."/>
            <person name="Hug L.A."/>
            <person name="Sharon I."/>
            <person name="Castelle C.J."/>
            <person name="Probst A.J."/>
            <person name="Thomas B.C."/>
            <person name="Singh A."/>
            <person name="Wilkins M.J."/>
            <person name="Karaoz U."/>
            <person name="Brodie E.L."/>
            <person name="Williams K.H."/>
            <person name="Hubbard S.S."/>
            <person name="Banfield J.F."/>
        </authorList>
    </citation>
    <scope>NUCLEOTIDE SEQUENCE [LARGE SCALE GENOMIC DNA]</scope>
</reference>
<dbReference type="AlphaFoldDB" id="A0A1F7XZU4"/>
<dbReference type="Proteomes" id="UP000178750">
    <property type="component" value="Unassembled WGS sequence"/>
</dbReference>
<evidence type="ECO:0000313" key="1">
    <source>
        <dbReference type="EMBL" id="OGM20480.1"/>
    </source>
</evidence>
<comment type="caution">
    <text evidence="1">The sequence shown here is derived from an EMBL/GenBank/DDBJ whole genome shotgun (WGS) entry which is preliminary data.</text>
</comment>
<evidence type="ECO:0000313" key="2">
    <source>
        <dbReference type="Proteomes" id="UP000178750"/>
    </source>
</evidence>
<gene>
    <name evidence="1" type="ORF">A2863_01455</name>
</gene>
<sequence>MDSIRRNNTGFVKIEKVLSRFKKDEDKYISYEFQKYGYDLAEELGDLKNKSLYFKLAKNNPRALLENARNFVKDAYNVKSRPKLFMWKLSQLKSKKVDTQEERRR</sequence>
<proteinExistence type="predicted"/>
<name>A0A1F7XZU4_9BACT</name>